<dbReference type="InterPro" id="IPR008477">
    <property type="entry name" value="TNFAIP8-like"/>
</dbReference>
<evidence type="ECO:0000313" key="5">
    <source>
        <dbReference type="Proteomes" id="UP001515480"/>
    </source>
</evidence>
<evidence type="ECO:0000259" key="3">
    <source>
        <dbReference type="PROSITE" id="PS50003"/>
    </source>
</evidence>
<reference evidence="4 5" key="1">
    <citation type="journal article" date="2024" name="Science">
        <title>Giant polyketide synthase enzymes in the biosynthesis of giant marine polyether toxins.</title>
        <authorList>
            <person name="Fallon T.R."/>
            <person name="Shende V.V."/>
            <person name="Wierzbicki I.H."/>
            <person name="Pendleton A.L."/>
            <person name="Watervoot N.F."/>
            <person name="Auber R.P."/>
            <person name="Gonzalez D.J."/>
            <person name="Wisecaver J.H."/>
            <person name="Moore B.S."/>
        </authorList>
    </citation>
    <scope>NUCLEOTIDE SEQUENCE [LARGE SCALE GENOMIC DNA]</scope>
    <source>
        <strain evidence="4 5">12B1</strain>
    </source>
</reference>
<proteinExistence type="predicted"/>
<dbReference type="GO" id="GO:0055037">
    <property type="term" value="C:recycling endosome"/>
    <property type="evidence" value="ECO:0007669"/>
    <property type="project" value="TreeGrafter"/>
</dbReference>
<dbReference type="Pfam" id="PF00169">
    <property type="entry name" value="PH"/>
    <property type="match status" value="1"/>
</dbReference>
<dbReference type="PROSITE" id="PS50003">
    <property type="entry name" value="PH_DOMAIN"/>
    <property type="match status" value="1"/>
</dbReference>
<dbReference type="GO" id="GO:0001881">
    <property type="term" value="P:receptor recycling"/>
    <property type="evidence" value="ECO:0007669"/>
    <property type="project" value="TreeGrafter"/>
</dbReference>
<evidence type="ECO:0000256" key="2">
    <source>
        <dbReference type="SAM" id="MobiDB-lite"/>
    </source>
</evidence>
<dbReference type="SUPFAM" id="SSF50729">
    <property type="entry name" value="PH domain-like"/>
    <property type="match status" value="1"/>
</dbReference>
<dbReference type="SMART" id="SM00233">
    <property type="entry name" value="PH"/>
    <property type="match status" value="1"/>
</dbReference>
<dbReference type="Gene3D" id="1.20.1440.160">
    <property type="entry name" value="Tumor necrosis factor alpha-induced protein 8-like"/>
    <property type="match status" value="1"/>
</dbReference>
<dbReference type="Proteomes" id="UP001515480">
    <property type="component" value="Unassembled WGS sequence"/>
</dbReference>
<dbReference type="CDD" id="cd00821">
    <property type="entry name" value="PH"/>
    <property type="match status" value="1"/>
</dbReference>
<dbReference type="InterPro" id="IPR038355">
    <property type="entry name" value="TNFAIP8_sf"/>
</dbReference>
<dbReference type="InterPro" id="IPR011993">
    <property type="entry name" value="PH-like_dom_sf"/>
</dbReference>
<evidence type="ECO:0000256" key="1">
    <source>
        <dbReference type="ARBA" id="ARBA00022553"/>
    </source>
</evidence>
<dbReference type="AlphaFoldDB" id="A0AB34KBB2"/>
<evidence type="ECO:0000313" key="4">
    <source>
        <dbReference type="EMBL" id="KAL1530291.1"/>
    </source>
</evidence>
<feature type="region of interest" description="Disordered" evidence="2">
    <location>
        <begin position="119"/>
        <end position="152"/>
    </location>
</feature>
<comment type="caution">
    <text evidence="4">The sequence shown here is derived from an EMBL/GenBank/DDBJ whole genome shotgun (WGS) entry which is preliminary data.</text>
</comment>
<name>A0AB34KBB2_PRYPA</name>
<dbReference type="GO" id="GO:0007032">
    <property type="term" value="P:endosome organization"/>
    <property type="evidence" value="ECO:0007669"/>
    <property type="project" value="TreeGrafter"/>
</dbReference>
<dbReference type="EMBL" id="JBGBPQ010000001">
    <property type="protein sequence ID" value="KAL1530291.1"/>
    <property type="molecule type" value="Genomic_DNA"/>
</dbReference>
<feature type="domain" description="PH" evidence="3">
    <location>
        <begin position="228"/>
        <end position="325"/>
    </location>
</feature>
<dbReference type="PANTHER" id="PTHR22902:SF27">
    <property type="entry name" value="PLECKSTRIN HOMOLOGY DOMAIN-CONTAINING FAMILY A MEMBER 3"/>
    <property type="match status" value="1"/>
</dbReference>
<keyword evidence="1" id="KW-0597">Phosphoprotein</keyword>
<organism evidence="4 5">
    <name type="scientific">Prymnesium parvum</name>
    <name type="common">Toxic golden alga</name>
    <dbReference type="NCBI Taxonomy" id="97485"/>
    <lineage>
        <taxon>Eukaryota</taxon>
        <taxon>Haptista</taxon>
        <taxon>Haptophyta</taxon>
        <taxon>Prymnesiophyceae</taxon>
        <taxon>Prymnesiales</taxon>
        <taxon>Prymnesiaceae</taxon>
        <taxon>Prymnesium</taxon>
    </lineage>
</organism>
<accession>A0AB34KBB2</accession>
<dbReference type="Pfam" id="PF05527">
    <property type="entry name" value="TNFAIP8"/>
    <property type="match status" value="1"/>
</dbReference>
<dbReference type="InterPro" id="IPR001849">
    <property type="entry name" value="PH_domain"/>
</dbReference>
<dbReference type="GO" id="GO:0005829">
    <property type="term" value="C:cytosol"/>
    <property type="evidence" value="ECO:0007669"/>
    <property type="project" value="GOC"/>
</dbReference>
<keyword evidence="5" id="KW-1185">Reference proteome</keyword>
<dbReference type="GO" id="GO:0005769">
    <property type="term" value="C:early endosome"/>
    <property type="evidence" value="ECO:0007669"/>
    <property type="project" value="TreeGrafter"/>
</dbReference>
<dbReference type="GO" id="GO:0005802">
    <property type="term" value="C:trans-Golgi network"/>
    <property type="evidence" value="ECO:0007669"/>
    <property type="project" value="TreeGrafter"/>
</dbReference>
<protein>
    <recommendedName>
        <fullName evidence="3">PH domain-containing protein</fullName>
    </recommendedName>
</protein>
<dbReference type="Gene3D" id="2.30.29.30">
    <property type="entry name" value="Pleckstrin-homology domain (PH domain)/Phosphotyrosine-binding domain (PTB)"/>
    <property type="match status" value="1"/>
</dbReference>
<sequence length="564" mass="62631">MALFDERQIKFNFGFTLESRPSGTLHAGTTFYLTLALNPRAVLAVPLMADQALSKAMAPALAHLNMSELEAALDVARKSSTDPKLVSKAEAKLQQAYRRQESLQPSASASSAGVAASAVPAAKPRARGGSMAVGCGDTEACSPSETAEERERQRLERMHRLNSGGVAAAKRHARWSRDPGELRMAELEELSQRIAQSRVLDDDDDDDCEPSMLARVVGGPPPAEVATPREMSGFMYKKSGAFSANKRRFFVLQAGTLFWYKTEKDDSPAGCCHLRDVQLIEGEVTSKYAEFTVRPAGVRAKDYILQADDERERASWLRALRHNSSFPPISGMPGTDFAESLSRQLQCIKEGGSNITDSSVEEASTAKAEVKAAKKSMLSSLALRAEKRMVGRAVTSDIGKKLLREYCLPETFILLEALRELASKDPSLPPRYGQQIENTILKTAVKVALLYQHSMLGPRDFDIVIPLVDEMCIAIVRKYDVTRKKPHMDLLDPEHRQVTEMMEQLQAELEHVLSEHLSEKNMQLLRNVTTYFGDSHTLRRITQDSILQEDFGKIAQSLRTMYRL</sequence>
<dbReference type="PANTHER" id="PTHR22902">
    <property type="entry name" value="SESQUIPEDALIAN"/>
    <property type="match status" value="1"/>
</dbReference>
<dbReference type="GO" id="GO:0042147">
    <property type="term" value="P:retrograde transport, endosome to Golgi"/>
    <property type="evidence" value="ECO:0007669"/>
    <property type="project" value="TreeGrafter"/>
</dbReference>
<gene>
    <name evidence="4" type="ORF">AB1Y20_001202</name>
</gene>
<dbReference type="InterPro" id="IPR045188">
    <property type="entry name" value="Boi1/Boi2-like"/>
</dbReference>